<dbReference type="GO" id="GO:0006729">
    <property type="term" value="P:tetrahydrobiopterin biosynthetic process"/>
    <property type="evidence" value="ECO:0007669"/>
    <property type="project" value="TreeGrafter"/>
</dbReference>
<accession>A0A836B743</accession>
<comment type="caution">
    <text evidence="4">The sequence shown here is derived from an EMBL/GenBank/DDBJ whole genome shotgun (WGS) entry which is preliminary data.</text>
</comment>
<dbReference type="EMBL" id="JAEHOD010000013">
    <property type="protein sequence ID" value="KAG2449631.1"/>
    <property type="molecule type" value="Genomic_DNA"/>
</dbReference>
<dbReference type="Gene3D" id="3.40.50.720">
    <property type="entry name" value="NAD(P)-binding Rossmann-like Domain"/>
    <property type="match status" value="1"/>
</dbReference>
<dbReference type="SUPFAM" id="SSF51735">
    <property type="entry name" value="NAD(P)-binding Rossmann-fold domains"/>
    <property type="match status" value="1"/>
</dbReference>
<evidence type="ECO:0008006" key="6">
    <source>
        <dbReference type="Google" id="ProtNLM"/>
    </source>
</evidence>
<feature type="region of interest" description="Disordered" evidence="3">
    <location>
        <begin position="403"/>
        <end position="425"/>
    </location>
</feature>
<organism evidence="4 5">
    <name type="scientific">Chlamydomonas schloesseri</name>
    <dbReference type="NCBI Taxonomy" id="2026947"/>
    <lineage>
        <taxon>Eukaryota</taxon>
        <taxon>Viridiplantae</taxon>
        <taxon>Chlorophyta</taxon>
        <taxon>core chlorophytes</taxon>
        <taxon>Chlorophyceae</taxon>
        <taxon>CS clade</taxon>
        <taxon>Chlamydomonadales</taxon>
        <taxon>Chlamydomonadaceae</taxon>
        <taxon>Chlamydomonas</taxon>
    </lineage>
</organism>
<protein>
    <recommendedName>
        <fullName evidence="6">Sepiapterin reductase</fullName>
    </recommendedName>
</protein>
<dbReference type="OrthoDB" id="549812at2759"/>
<proteinExistence type="predicted"/>
<feature type="region of interest" description="Disordered" evidence="3">
    <location>
        <begin position="184"/>
        <end position="237"/>
    </location>
</feature>
<dbReference type="InterPro" id="IPR051721">
    <property type="entry name" value="Biopterin_syn/organic_redct"/>
</dbReference>
<feature type="compositionally biased region" description="Gly residues" evidence="3">
    <location>
        <begin position="191"/>
        <end position="201"/>
    </location>
</feature>
<feature type="region of interest" description="Disordered" evidence="3">
    <location>
        <begin position="478"/>
        <end position="526"/>
    </location>
</feature>
<feature type="compositionally biased region" description="Gly residues" evidence="3">
    <location>
        <begin position="289"/>
        <end position="305"/>
    </location>
</feature>
<evidence type="ECO:0000256" key="3">
    <source>
        <dbReference type="SAM" id="MobiDB-lite"/>
    </source>
</evidence>
<dbReference type="PANTHER" id="PTHR44085:SF2">
    <property type="entry name" value="SEPIAPTERIN REDUCTASE"/>
    <property type="match status" value="1"/>
</dbReference>
<dbReference type="InterPro" id="IPR036291">
    <property type="entry name" value="NAD(P)-bd_dom_sf"/>
</dbReference>
<feature type="region of interest" description="Disordered" evidence="3">
    <location>
        <begin position="280"/>
        <end position="305"/>
    </location>
</feature>
<keyword evidence="5" id="KW-1185">Reference proteome</keyword>
<evidence type="ECO:0000256" key="1">
    <source>
        <dbReference type="ARBA" id="ARBA00022857"/>
    </source>
</evidence>
<feature type="compositionally biased region" description="Low complexity" evidence="3">
    <location>
        <begin position="112"/>
        <end position="145"/>
    </location>
</feature>
<keyword evidence="2" id="KW-0560">Oxidoreductase</keyword>
<sequence length="653" mass="63817">MLGASQALLKSIRGRARRHGRFTELRGRNARPWQLAADPAVCGRCASGGLCGHAGVHTHAAAAASTGTIGGELPPVRYLTILTGASRGLGAAIALTLAERGPPLPGVEPPHAGASGSTSSTDSTSTSTSSRSSTGSSTATSDAARSPSWLHDMVLLASDPGRLDAFVSGRLQQAAAVAAAGSSTGAAARNGSGGAGGGGGAAPAPTAAEDAATDAAGSPDGSNRSPPSALRASSATGRGAGVTRLRTLAFDLGDLDRLEGSMHRLLSPVSASGLASPAAGAVPASASAGGEGAAAGAGSEGAGGGAGAAGVLPLPPAAYTHVLLVHNAGQVGDLLPIEDQSLPNMRRQTDLNVTSFTALTAAVLRAFLHTPVVTPDLTTGCAAAAAAATTTSAAACAAAAAAAGSNPDPGRQAQRQGTQVAAGPRRQVSVVNISSVSVDQPYEHFSLYGMGKAARHMVIRCLAHEAALREEAHAVRYGSSSSSSSSSSNNNDSNNNGSADTNGSSLGGSLEGGHAAAPPPPPPLARLRALSYAPGAIDTEMQAAAREALPAGRLKAAFEDNRRAGRLVDPVATSRVLYDILRADAYDNGAHTDFYSATAAARAAAAAAAEAAEAEAEALHPLAAARAAAAPASGASGAAVAVGGAGAVSVSRA</sequence>
<name>A0A836B743_9CHLO</name>
<evidence type="ECO:0000256" key="2">
    <source>
        <dbReference type="ARBA" id="ARBA00023002"/>
    </source>
</evidence>
<evidence type="ECO:0000313" key="4">
    <source>
        <dbReference type="EMBL" id="KAG2449631.1"/>
    </source>
</evidence>
<dbReference type="PANTHER" id="PTHR44085">
    <property type="entry name" value="SEPIAPTERIN REDUCTASE"/>
    <property type="match status" value="1"/>
</dbReference>
<keyword evidence="1" id="KW-0521">NADP</keyword>
<gene>
    <name evidence="4" type="ORF">HYH02_005164</name>
</gene>
<dbReference type="Proteomes" id="UP000613740">
    <property type="component" value="Unassembled WGS sequence"/>
</dbReference>
<reference evidence="4" key="1">
    <citation type="journal article" date="2020" name="bioRxiv">
        <title>Comparative genomics of Chlamydomonas.</title>
        <authorList>
            <person name="Craig R.J."/>
            <person name="Hasan A.R."/>
            <person name="Ness R.W."/>
            <person name="Keightley P.D."/>
        </authorList>
    </citation>
    <scope>NUCLEOTIDE SEQUENCE</scope>
    <source>
        <strain evidence="4">CCAP 11/173</strain>
    </source>
</reference>
<feature type="compositionally biased region" description="Low complexity" evidence="3">
    <location>
        <begin position="202"/>
        <end position="235"/>
    </location>
</feature>
<feature type="compositionally biased region" description="Low complexity" evidence="3">
    <location>
        <begin position="478"/>
        <end position="504"/>
    </location>
</feature>
<feature type="region of interest" description="Disordered" evidence="3">
    <location>
        <begin position="101"/>
        <end position="145"/>
    </location>
</feature>
<evidence type="ECO:0000313" key="5">
    <source>
        <dbReference type="Proteomes" id="UP000613740"/>
    </source>
</evidence>
<dbReference type="AlphaFoldDB" id="A0A836B743"/>
<dbReference type="GO" id="GO:0004757">
    <property type="term" value="F:sepiapterin reductase (NADP+) activity"/>
    <property type="evidence" value="ECO:0007669"/>
    <property type="project" value="TreeGrafter"/>
</dbReference>